<dbReference type="Proteomes" id="UP000837857">
    <property type="component" value="Chromosome 9"/>
</dbReference>
<name>A0ABN8J6P4_9NEOP</name>
<feature type="region of interest" description="Disordered" evidence="1">
    <location>
        <begin position="80"/>
        <end position="110"/>
    </location>
</feature>
<evidence type="ECO:0000313" key="2">
    <source>
        <dbReference type="EMBL" id="CAH2077260.1"/>
    </source>
</evidence>
<accession>A0ABN8J6P4</accession>
<reference evidence="2" key="1">
    <citation type="submission" date="2022-03" db="EMBL/GenBank/DDBJ databases">
        <authorList>
            <person name="Martin H S."/>
        </authorList>
    </citation>
    <scope>NUCLEOTIDE SEQUENCE</scope>
</reference>
<keyword evidence="3" id="KW-1185">Reference proteome</keyword>
<organism evidence="2 3">
    <name type="scientific">Iphiclides podalirius</name>
    <name type="common">scarce swallowtail</name>
    <dbReference type="NCBI Taxonomy" id="110791"/>
    <lineage>
        <taxon>Eukaryota</taxon>
        <taxon>Metazoa</taxon>
        <taxon>Ecdysozoa</taxon>
        <taxon>Arthropoda</taxon>
        <taxon>Hexapoda</taxon>
        <taxon>Insecta</taxon>
        <taxon>Pterygota</taxon>
        <taxon>Neoptera</taxon>
        <taxon>Endopterygota</taxon>
        <taxon>Lepidoptera</taxon>
        <taxon>Glossata</taxon>
        <taxon>Ditrysia</taxon>
        <taxon>Papilionoidea</taxon>
        <taxon>Papilionidae</taxon>
        <taxon>Papilioninae</taxon>
        <taxon>Iphiclides</taxon>
    </lineage>
</organism>
<proteinExistence type="predicted"/>
<evidence type="ECO:0000313" key="3">
    <source>
        <dbReference type="Proteomes" id="UP000837857"/>
    </source>
</evidence>
<feature type="region of interest" description="Disordered" evidence="1">
    <location>
        <begin position="1"/>
        <end position="22"/>
    </location>
</feature>
<protein>
    <submittedName>
        <fullName evidence="2">Uncharacterized protein</fullName>
    </submittedName>
</protein>
<feature type="non-terminal residue" evidence="2">
    <location>
        <position position="110"/>
    </location>
</feature>
<dbReference type="EMBL" id="OW152821">
    <property type="protein sequence ID" value="CAH2077260.1"/>
    <property type="molecule type" value="Genomic_DNA"/>
</dbReference>
<gene>
    <name evidence="2" type="ORF">IPOD504_LOCUS17623</name>
</gene>
<sequence>MSPLRRSDCRTKGDPPLMRSLANPGYSETSFEAMFAPGGLWWAATPHSRGYDFTFKITRRATCGMQMCELRRKRLAKADKAGPCVSGRQGAPTAQPHPNERPIAARFLRM</sequence>
<evidence type="ECO:0000256" key="1">
    <source>
        <dbReference type="SAM" id="MobiDB-lite"/>
    </source>
</evidence>
<feature type="compositionally biased region" description="Basic and acidic residues" evidence="1">
    <location>
        <begin position="1"/>
        <end position="13"/>
    </location>
</feature>